<dbReference type="OrthoDB" id="9801263at2"/>
<dbReference type="Pfam" id="PF17761">
    <property type="entry name" value="DUF1016_N"/>
    <property type="match status" value="1"/>
</dbReference>
<evidence type="ECO:0000313" key="4">
    <source>
        <dbReference type="Proteomes" id="UP000254051"/>
    </source>
</evidence>
<gene>
    <name evidence="3" type="ORF">SAMN05216529_102116</name>
</gene>
<reference evidence="4" key="1">
    <citation type="submission" date="2017-07" db="EMBL/GenBank/DDBJ databases">
        <authorList>
            <person name="Varghese N."/>
            <person name="Submissions S."/>
        </authorList>
    </citation>
    <scope>NUCLEOTIDE SEQUENCE [LARGE SCALE GENOMIC DNA]</scope>
    <source>
        <strain evidence="4">NLAE-zl-C134</strain>
    </source>
</reference>
<organism evidence="3 4">
    <name type="scientific">Faecalicatena contorta</name>
    <dbReference type="NCBI Taxonomy" id="39482"/>
    <lineage>
        <taxon>Bacteria</taxon>
        <taxon>Bacillati</taxon>
        <taxon>Bacillota</taxon>
        <taxon>Clostridia</taxon>
        <taxon>Lachnospirales</taxon>
        <taxon>Lachnospiraceae</taxon>
        <taxon>Faecalicatena</taxon>
    </lineage>
</organism>
<evidence type="ECO:0000313" key="3">
    <source>
        <dbReference type="EMBL" id="SUQ12901.1"/>
    </source>
</evidence>
<dbReference type="RefSeq" id="WP_051085487.1">
    <property type="nucleotide sequence ID" value="NZ_QGDS01000002.1"/>
</dbReference>
<dbReference type="EMBL" id="UHJJ01000002">
    <property type="protein sequence ID" value="SUQ12901.1"/>
    <property type="molecule type" value="Genomic_DNA"/>
</dbReference>
<sequence>MKALKKNSALYLEQIASAVAECYEKDEKPCNRALLELYTRIGQCICRQGEKAFITHLSEMLADRFPSLKGFSLRNLRRMRDFYRTYENSPALMSRAQSLGWTQNAVILECCETDAQRSFYIDLAVERNLSKLSLMNAIQEDAFAETLHAEICSENVEPSCAPVSDSRIDEAVDTTTSVETACEPFVTACEPPHQGDTLLRGTGSGYSEILTIIPTGKRMKNMRKQSISCWQAYPFLERSASPKPLAQKQIIHLKPPPDMVQPKKLPPPFIRKQGRNYQWQVHRPKTAA</sequence>
<feature type="compositionally biased region" description="Pro residues" evidence="1">
    <location>
        <begin position="255"/>
        <end position="269"/>
    </location>
</feature>
<proteinExistence type="predicted"/>
<feature type="domain" description="YhcG N-terminal" evidence="2">
    <location>
        <begin position="15"/>
        <end position="144"/>
    </location>
</feature>
<dbReference type="InterPro" id="IPR041527">
    <property type="entry name" value="YhcG_N"/>
</dbReference>
<dbReference type="InterPro" id="IPR053148">
    <property type="entry name" value="PD-DEXK-like_domain"/>
</dbReference>
<feature type="region of interest" description="Disordered" evidence="1">
    <location>
        <begin position="255"/>
        <end position="288"/>
    </location>
</feature>
<dbReference type="AlphaFoldDB" id="A0A316A0Y5"/>
<dbReference type="PANTHER" id="PTHR30547:SF5">
    <property type="entry name" value="NUCLEASE YHCG-RELATED"/>
    <property type="match status" value="1"/>
</dbReference>
<name>A0A316A0Y5_9FIRM</name>
<dbReference type="PANTHER" id="PTHR30547">
    <property type="entry name" value="UNCHARACTERIZED PROTEIN YHCG-RELATED"/>
    <property type="match status" value="1"/>
</dbReference>
<keyword evidence="4" id="KW-1185">Reference proteome</keyword>
<protein>
    <recommendedName>
        <fullName evidence="2">YhcG N-terminal domain-containing protein</fullName>
    </recommendedName>
</protein>
<dbReference type="Proteomes" id="UP000254051">
    <property type="component" value="Unassembled WGS sequence"/>
</dbReference>
<accession>A0A316A0Y5</accession>
<evidence type="ECO:0000256" key="1">
    <source>
        <dbReference type="SAM" id="MobiDB-lite"/>
    </source>
</evidence>
<evidence type="ECO:0000259" key="2">
    <source>
        <dbReference type="Pfam" id="PF17761"/>
    </source>
</evidence>